<evidence type="ECO:0000313" key="12">
    <source>
        <dbReference type="Proteomes" id="UP000655225"/>
    </source>
</evidence>
<feature type="domain" description="AP2/ERF" evidence="10">
    <location>
        <begin position="216"/>
        <end position="273"/>
    </location>
</feature>
<evidence type="ECO:0000256" key="3">
    <source>
        <dbReference type="ARBA" id="ARBA00023015"/>
    </source>
</evidence>
<protein>
    <recommendedName>
        <fullName evidence="10">AP2/ERF domain-containing protein</fullName>
    </recommendedName>
</protein>
<keyword evidence="6" id="KW-0804">Transcription</keyword>
<gene>
    <name evidence="11" type="ORF">HHK36_022376</name>
</gene>
<reference evidence="11 12" key="1">
    <citation type="submission" date="2020-04" db="EMBL/GenBank/DDBJ databases">
        <title>Plant Genome Project.</title>
        <authorList>
            <person name="Zhang R.-G."/>
        </authorList>
    </citation>
    <scope>NUCLEOTIDE SEQUENCE [LARGE SCALE GENOMIC DNA]</scope>
    <source>
        <strain evidence="11">YNK0</strain>
        <tissue evidence="11">Leaf</tissue>
    </source>
</reference>
<keyword evidence="3" id="KW-0805">Transcription regulation</keyword>
<evidence type="ECO:0000256" key="9">
    <source>
        <dbReference type="SAM" id="MobiDB-lite"/>
    </source>
</evidence>
<dbReference type="Pfam" id="PF00847">
    <property type="entry name" value="AP2"/>
    <property type="match status" value="1"/>
</dbReference>
<keyword evidence="12" id="KW-1185">Reference proteome</keyword>
<dbReference type="Gene3D" id="3.30.730.10">
    <property type="entry name" value="AP2/ERF domain"/>
    <property type="match status" value="1"/>
</dbReference>
<dbReference type="PANTHER" id="PTHR31657">
    <property type="entry name" value="ETHYLENE-RESPONSIVE TRANSCRIPTION FACTOR ERF061"/>
    <property type="match status" value="1"/>
</dbReference>
<evidence type="ECO:0000259" key="10">
    <source>
        <dbReference type="PROSITE" id="PS51032"/>
    </source>
</evidence>
<dbReference type="GO" id="GO:0000976">
    <property type="term" value="F:transcription cis-regulatory region binding"/>
    <property type="evidence" value="ECO:0007669"/>
    <property type="project" value="UniProtKB-ARBA"/>
</dbReference>
<dbReference type="SMART" id="SM00380">
    <property type="entry name" value="AP2"/>
    <property type="match status" value="1"/>
</dbReference>
<sequence>MGTRFFIDPIMFGALTEITSHDGGGTKFSSPESSSSMDEAAAANLNNNLTEFSTQDRVQEHHSSSSFVSVSNSMNPIGASAPVNFMESFPECTQAQVPQSPSVSSLSGSDFPNLTLFLQEPSNIDPSMPIAETFSKNQNFQPMSSSPNPFFPISRLDQIQFQPGLEWLKINHDFPNYPSKGLGDYWLGATQTQPMKYTGRQIHNHHQKMSSPREKLFRGVRQRHWGKWVAEIRLPRNRTRVWLGTFDTAEEAAFAYDTAAYKLRGEFANLNFPDLKHQLKTKSLNGSTAALLEAKLQTFCDRIAASQNKPINSTPSPNEPLPENSNLKSSSPKPRTKECQFDLEARVCSEMVEIQKKKKIQEVFSDLDDVLLSRMPSLDMDMIWDSLPASDS</sequence>
<dbReference type="PROSITE" id="PS51032">
    <property type="entry name" value="AP2_ERF"/>
    <property type="match status" value="1"/>
</dbReference>
<keyword evidence="7" id="KW-0539">Nucleus</keyword>
<dbReference type="OMA" id="DAHKMNK"/>
<dbReference type="PANTHER" id="PTHR31657:SF40">
    <property type="entry name" value="ETHYLENE-RESPONSIVE TRANSCRIPTION FACTOR ERF062"/>
    <property type="match status" value="1"/>
</dbReference>
<evidence type="ECO:0000256" key="5">
    <source>
        <dbReference type="ARBA" id="ARBA00023159"/>
    </source>
</evidence>
<evidence type="ECO:0000256" key="4">
    <source>
        <dbReference type="ARBA" id="ARBA00023125"/>
    </source>
</evidence>
<evidence type="ECO:0000256" key="2">
    <source>
        <dbReference type="ARBA" id="ARBA00022745"/>
    </source>
</evidence>
<dbReference type="GO" id="GO:0003700">
    <property type="term" value="F:DNA-binding transcription factor activity"/>
    <property type="evidence" value="ECO:0007669"/>
    <property type="project" value="InterPro"/>
</dbReference>
<dbReference type="OrthoDB" id="777275at2759"/>
<keyword evidence="5" id="KW-0010">Activator</keyword>
<dbReference type="Proteomes" id="UP000655225">
    <property type="component" value="Unassembled WGS sequence"/>
</dbReference>
<organism evidence="11 12">
    <name type="scientific">Tetracentron sinense</name>
    <name type="common">Spur-leaf</name>
    <dbReference type="NCBI Taxonomy" id="13715"/>
    <lineage>
        <taxon>Eukaryota</taxon>
        <taxon>Viridiplantae</taxon>
        <taxon>Streptophyta</taxon>
        <taxon>Embryophyta</taxon>
        <taxon>Tracheophyta</taxon>
        <taxon>Spermatophyta</taxon>
        <taxon>Magnoliopsida</taxon>
        <taxon>Trochodendrales</taxon>
        <taxon>Trochodendraceae</taxon>
        <taxon>Tetracentron</taxon>
    </lineage>
</organism>
<dbReference type="SUPFAM" id="SSF54171">
    <property type="entry name" value="DNA-binding domain"/>
    <property type="match status" value="1"/>
</dbReference>
<feature type="region of interest" description="Disordered" evidence="9">
    <location>
        <begin position="307"/>
        <end position="336"/>
    </location>
</feature>
<evidence type="ECO:0000256" key="7">
    <source>
        <dbReference type="ARBA" id="ARBA00023242"/>
    </source>
</evidence>
<dbReference type="AlphaFoldDB" id="A0A834YRT7"/>
<dbReference type="InterPro" id="IPR001471">
    <property type="entry name" value="AP2/ERF_dom"/>
</dbReference>
<dbReference type="FunFam" id="3.30.730.10:FF:000001">
    <property type="entry name" value="Ethylene-responsive transcription factor 2"/>
    <property type="match status" value="1"/>
</dbReference>
<evidence type="ECO:0000256" key="6">
    <source>
        <dbReference type="ARBA" id="ARBA00023163"/>
    </source>
</evidence>
<dbReference type="InterPro" id="IPR051758">
    <property type="entry name" value="ERF/AP2-like"/>
</dbReference>
<keyword evidence="2" id="KW-0936">Ethylene signaling pathway</keyword>
<dbReference type="CDD" id="cd00018">
    <property type="entry name" value="AP2"/>
    <property type="match status" value="1"/>
</dbReference>
<evidence type="ECO:0000256" key="8">
    <source>
        <dbReference type="ARBA" id="ARBA00024343"/>
    </source>
</evidence>
<comment type="subcellular location">
    <subcellularLocation>
        <location evidence="1">Nucleus</location>
    </subcellularLocation>
</comment>
<dbReference type="GO" id="GO:0009873">
    <property type="term" value="P:ethylene-activated signaling pathway"/>
    <property type="evidence" value="ECO:0007669"/>
    <property type="project" value="UniProtKB-KW"/>
</dbReference>
<proteinExistence type="inferred from homology"/>
<keyword evidence="4" id="KW-0238">DNA-binding</keyword>
<accession>A0A834YRT7</accession>
<dbReference type="EMBL" id="JABCRI010000016">
    <property type="protein sequence ID" value="KAF8392036.1"/>
    <property type="molecule type" value="Genomic_DNA"/>
</dbReference>
<evidence type="ECO:0000313" key="11">
    <source>
        <dbReference type="EMBL" id="KAF8392036.1"/>
    </source>
</evidence>
<comment type="similarity">
    <text evidence="8">Belongs to the AP2/ERF transcription factor family. ERF subfamily.</text>
</comment>
<dbReference type="InterPro" id="IPR036955">
    <property type="entry name" value="AP2/ERF_dom_sf"/>
</dbReference>
<feature type="compositionally biased region" description="Low complexity" evidence="9">
    <location>
        <begin position="312"/>
        <end position="327"/>
    </location>
</feature>
<dbReference type="PRINTS" id="PR00367">
    <property type="entry name" value="ETHRSPELEMNT"/>
</dbReference>
<evidence type="ECO:0000256" key="1">
    <source>
        <dbReference type="ARBA" id="ARBA00004123"/>
    </source>
</evidence>
<dbReference type="GO" id="GO:0005634">
    <property type="term" value="C:nucleus"/>
    <property type="evidence" value="ECO:0007669"/>
    <property type="project" value="UniProtKB-SubCell"/>
</dbReference>
<name>A0A834YRT7_TETSI</name>
<comment type="caution">
    <text evidence="11">The sequence shown here is derived from an EMBL/GenBank/DDBJ whole genome shotgun (WGS) entry which is preliminary data.</text>
</comment>
<dbReference type="InterPro" id="IPR016177">
    <property type="entry name" value="DNA-bd_dom_sf"/>
</dbReference>